<dbReference type="PANTHER" id="PTHR35218">
    <property type="entry name" value="RNASE H DOMAIN-CONTAINING PROTEIN"/>
    <property type="match status" value="1"/>
</dbReference>
<dbReference type="GO" id="GO:0003824">
    <property type="term" value="F:catalytic activity"/>
    <property type="evidence" value="ECO:0007669"/>
    <property type="project" value="InterPro"/>
</dbReference>
<reference evidence="2" key="1">
    <citation type="submission" date="2023-05" db="EMBL/GenBank/DDBJ databases">
        <title>Genome and transcriptome analyses reveal genes involved in the formation of fine ridges on petal epidermal cells in Hibiscus trionum.</title>
        <authorList>
            <person name="Koshimizu S."/>
            <person name="Masuda S."/>
            <person name="Ishii T."/>
            <person name="Shirasu K."/>
            <person name="Hoshino A."/>
            <person name="Arita M."/>
        </authorList>
    </citation>
    <scope>NUCLEOTIDE SEQUENCE</scope>
    <source>
        <strain evidence="2">Hamamatsu line</strain>
    </source>
</reference>
<dbReference type="Proteomes" id="UP001165190">
    <property type="component" value="Unassembled WGS sequence"/>
</dbReference>
<evidence type="ECO:0000313" key="2">
    <source>
        <dbReference type="EMBL" id="GMI89667.1"/>
    </source>
</evidence>
<proteinExistence type="predicted"/>
<evidence type="ECO:0000259" key="1">
    <source>
        <dbReference type="Pfam" id="PF03372"/>
    </source>
</evidence>
<organism evidence="2 3">
    <name type="scientific">Hibiscus trionum</name>
    <name type="common">Flower of an hour</name>
    <dbReference type="NCBI Taxonomy" id="183268"/>
    <lineage>
        <taxon>Eukaryota</taxon>
        <taxon>Viridiplantae</taxon>
        <taxon>Streptophyta</taxon>
        <taxon>Embryophyta</taxon>
        <taxon>Tracheophyta</taxon>
        <taxon>Spermatophyta</taxon>
        <taxon>Magnoliopsida</taxon>
        <taxon>eudicotyledons</taxon>
        <taxon>Gunneridae</taxon>
        <taxon>Pentapetalae</taxon>
        <taxon>rosids</taxon>
        <taxon>malvids</taxon>
        <taxon>Malvales</taxon>
        <taxon>Malvaceae</taxon>
        <taxon>Malvoideae</taxon>
        <taxon>Hibiscus</taxon>
    </lineage>
</organism>
<gene>
    <name evidence="2" type="ORF">HRI_002636000</name>
</gene>
<protein>
    <recommendedName>
        <fullName evidence="1">Endonuclease/exonuclease/phosphatase domain-containing protein</fullName>
    </recommendedName>
</protein>
<keyword evidence="3" id="KW-1185">Reference proteome</keyword>
<dbReference type="EMBL" id="BSYR01000023">
    <property type="protein sequence ID" value="GMI89667.1"/>
    <property type="molecule type" value="Genomic_DNA"/>
</dbReference>
<dbReference type="Pfam" id="PF03372">
    <property type="entry name" value="Exo_endo_phos"/>
    <property type="match status" value="1"/>
</dbReference>
<dbReference type="InterPro" id="IPR005135">
    <property type="entry name" value="Endo/exonuclease/phosphatase"/>
</dbReference>
<dbReference type="AlphaFoldDB" id="A0A9W7I5Y1"/>
<comment type="caution">
    <text evidence="2">The sequence shown here is derived from an EMBL/GenBank/DDBJ whole genome shotgun (WGS) entry which is preliminary data.</text>
</comment>
<dbReference type="Gene3D" id="3.60.10.10">
    <property type="entry name" value="Endonuclease/exonuclease/phosphatase"/>
    <property type="match status" value="1"/>
</dbReference>
<dbReference type="PANTHER" id="PTHR35218:SF9">
    <property type="entry name" value="ENDONUCLEASE_EXONUCLEASE_PHOSPHATASE DOMAIN-CONTAINING PROTEIN"/>
    <property type="match status" value="1"/>
</dbReference>
<dbReference type="InterPro" id="IPR036691">
    <property type="entry name" value="Endo/exonu/phosph_ase_sf"/>
</dbReference>
<feature type="domain" description="Endonuclease/exonuclease/phosphatase" evidence="1">
    <location>
        <begin position="4"/>
        <end position="74"/>
    </location>
</feature>
<evidence type="ECO:0000313" key="3">
    <source>
        <dbReference type="Proteomes" id="UP001165190"/>
    </source>
</evidence>
<name>A0A9W7I5Y1_HIBTR</name>
<accession>A0A9W7I5Y1</accession>
<dbReference type="SUPFAM" id="SSF56219">
    <property type="entry name" value="DNase I-like"/>
    <property type="match status" value="1"/>
</dbReference>
<sequence>MKLISWNVRGLGKPRTVRRLRQKLKEADPMVIFLIETKLSRVKMKRVRRKCGYLCGIDVESQGRSGGLSLAWKPNCNIAL</sequence>
<dbReference type="OrthoDB" id="999895at2759"/>